<name>A0A835U570_VANPL</name>
<comment type="caution">
    <text evidence="2">The sequence shown here is derived from an EMBL/GenBank/DDBJ whole genome shotgun (WGS) entry which is preliminary data.</text>
</comment>
<gene>
    <name evidence="3" type="ORF">HPP92_028774</name>
    <name evidence="2" type="ORF">HPP92_028785</name>
</gene>
<evidence type="ECO:0000313" key="2">
    <source>
        <dbReference type="EMBL" id="KAG0446546.1"/>
    </source>
</evidence>
<evidence type="ECO:0000313" key="4">
    <source>
        <dbReference type="Proteomes" id="UP000636800"/>
    </source>
</evidence>
<evidence type="ECO:0000256" key="1">
    <source>
        <dbReference type="SAM" id="MobiDB-lite"/>
    </source>
</evidence>
<evidence type="ECO:0000313" key="3">
    <source>
        <dbReference type="EMBL" id="KAG0446574.1"/>
    </source>
</evidence>
<dbReference type="EMBL" id="JADCNM010000568">
    <property type="protein sequence ID" value="KAG0446546.1"/>
    <property type="molecule type" value="Genomic_DNA"/>
</dbReference>
<dbReference type="EMBL" id="JADCNL010000567">
    <property type="protein sequence ID" value="KAG0446574.1"/>
    <property type="molecule type" value="Genomic_DNA"/>
</dbReference>
<protein>
    <submittedName>
        <fullName evidence="2">Uncharacterized protein</fullName>
    </submittedName>
</protein>
<proteinExistence type="predicted"/>
<feature type="region of interest" description="Disordered" evidence="1">
    <location>
        <begin position="69"/>
        <end position="103"/>
    </location>
</feature>
<dbReference type="Proteomes" id="UP000636800">
    <property type="component" value="Unassembled WGS sequence"/>
</dbReference>
<reference evidence="4 5" key="1">
    <citation type="journal article" date="2020" name="Nat. Food">
        <title>A phased Vanilla planifolia genome enables genetic improvement of flavour and production.</title>
        <authorList>
            <person name="Hasing T."/>
            <person name="Tang H."/>
            <person name="Brym M."/>
            <person name="Khazi F."/>
            <person name="Huang T."/>
            <person name="Chambers A.H."/>
        </authorList>
    </citation>
    <scope>NUCLEOTIDE SEQUENCE [LARGE SCALE GENOMIC DNA]</scope>
    <source>
        <tissue evidence="2">Leaf</tissue>
    </source>
</reference>
<accession>A0A835U570</accession>
<keyword evidence="4" id="KW-1185">Reference proteome</keyword>
<organism evidence="2 5">
    <name type="scientific">Vanilla planifolia</name>
    <name type="common">Vanilla</name>
    <dbReference type="NCBI Taxonomy" id="51239"/>
    <lineage>
        <taxon>Eukaryota</taxon>
        <taxon>Viridiplantae</taxon>
        <taxon>Streptophyta</taxon>
        <taxon>Embryophyta</taxon>
        <taxon>Tracheophyta</taxon>
        <taxon>Spermatophyta</taxon>
        <taxon>Magnoliopsida</taxon>
        <taxon>Liliopsida</taxon>
        <taxon>Asparagales</taxon>
        <taxon>Orchidaceae</taxon>
        <taxon>Vanilloideae</taxon>
        <taxon>Vanilleae</taxon>
        <taxon>Vanilla</taxon>
    </lineage>
</organism>
<evidence type="ECO:0000313" key="5">
    <source>
        <dbReference type="Proteomes" id="UP000639772"/>
    </source>
</evidence>
<dbReference type="Proteomes" id="UP000639772">
    <property type="component" value="Unassembled WGS sequence"/>
</dbReference>
<dbReference type="AlphaFoldDB" id="A0A835U570"/>
<sequence>MSSRMQREFFRRRILHLGYANTSSSQNICKHTEGKSGGEGKIGFHFPTASPAIQRTVRLLSALDVDNDRRNSETGCPASNARDLTRNHASIRSRTAEPRTTEPVRATRAYKIAMRIFTLRRLYSIKEWKTDQQVKNFSRMDRFTAASETHAPGERDEPI</sequence>